<feature type="region of interest" description="Disordered" evidence="1">
    <location>
        <begin position="289"/>
        <end position="308"/>
    </location>
</feature>
<sequence length="394" mass="46206">MIIFNYLEEKTKIYLSNPLKLGPFKAGQIQVLQHTQLLNKNIKEQINKSTDYNDLSNYFNDLKKQNGKIGLFYSIIILFLEAANIIAISILVNLQIYTRMGFGFGYMLIACFIFFIPQIIIYIALQLRQQENSLQNQTTPLQFHCVDCQKNIPMQELQQLLPDISVNKVSQHEITYYQSKSQSKLYNDTSVQTQKDKRKTQSNQIIELSQIQQLQQDQQQNEQIGNDDKKQDIQIDINQKKSIEYQPHIYQGILNEIDTQRLQRIIMEGPTHNDTFSNIISNDVQKDQNTQFHQQNQQKQIQNQDEKQLQNQDYNKEQDNNQNQDNLEIYSSLKSSQKTILSSKQNEQFSLFIDNLPLQYNFNKKLNITNFAQNTSNSNRRINSDSQCLNKQIL</sequence>
<dbReference type="AlphaFoldDB" id="A0A0V0Q9W4"/>
<dbReference type="Proteomes" id="UP000054937">
    <property type="component" value="Unassembled WGS sequence"/>
</dbReference>
<comment type="caution">
    <text evidence="3">The sequence shown here is derived from an EMBL/GenBank/DDBJ whole genome shotgun (WGS) entry which is preliminary data.</text>
</comment>
<keyword evidence="2" id="KW-1133">Transmembrane helix</keyword>
<feature type="transmembrane region" description="Helical" evidence="2">
    <location>
        <begin position="104"/>
        <end position="125"/>
    </location>
</feature>
<accession>A0A0V0Q9W4</accession>
<proteinExistence type="predicted"/>
<feature type="compositionally biased region" description="Low complexity" evidence="1">
    <location>
        <begin position="289"/>
        <end position="303"/>
    </location>
</feature>
<evidence type="ECO:0008006" key="5">
    <source>
        <dbReference type="Google" id="ProtNLM"/>
    </source>
</evidence>
<keyword evidence="2" id="KW-0812">Transmembrane</keyword>
<gene>
    <name evidence="3" type="ORF">PPERSA_04785</name>
</gene>
<feature type="transmembrane region" description="Helical" evidence="2">
    <location>
        <begin position="71"/>
        <end position="92"/>
    </location>
</feature>
<evidence type="ECO:0000313" key="4">
    <source>
        <dbReference type="Proteomes" id="UP000054937"/>
    </source>
</evidence>
<dbReference type="InParanoid" id="A0A0V0Q9W4"/>
<keyword evidence="4" id="KW-1185">Reference proteome</keyword>
<evidence type="ECO:0000256" key="2">
    <source>
        <dbReference type="SAM" id="Phobius"/>
    </source>
</evidence>
<keyword evidence="2" id="KW-0472">Membrane</keyword>
<evidence type="ECO:0000313" key="3">
    <source>
        <dbReference type="EMBL" id="KRW98852.1"/>
    </source>
</evidence>
<protein>
    <recommendedName>
        <fullName evidence="5">Transmembrane protein</fullName>
    </recommendedName>
</protein>
<reference evidence="3 4" key="1">
    <citation type="journal article" date="2015" name="Sci. Rep.">
        <title>Genome of the facultative scuticociliatosis pathogen Pseudocohnilembus persalinus provides insight into its virulence through horizontal gene transfer.</title>
        <authorList>
            <person name="Xiong J."/>
            <person name="Wang G."/>
            <person name="Cheng J."/>
            <person name="Tian M."/>
            <person name="Pan X."/>
            <person name="Warren A."/>
            <person name="Jiang C."/>
            <person name="Yuan D."/>
            <person name="Miao W."/>
        </authorList>
    </citation>
    <scope>NUCLEOTIDE SEQUENCE [LARGE SCALE GENOMIC DNA]</scope>
    <source>
        <strain evidence="3">36N120E</strain>
    </source>
</reference>
<dbReference type="EMBL" id="LDAU01000227">
    <property type="protein sequence ID" value="KRW98852.1"/>
    <property type="molecule type" value="Genomic_DNA"/>
</dbReference>
<name>A0A0V0Q9W4_PSEPJ</name>
<evidence type="ECO:0000256" key="1">
    <source>
        <dbReference type="SAM" id="MobiDB-lite"/>
    </source>
</evidence>
<organism evidence="3 4">
    <name type="scientific">Pseudocohnilembus persalinus</name>
    <name type="common">Ciliate</name>
    <dbReference type="NCBI Taxonomy" id="266149"/>
    <lineage>
        <taxon>Eukaryota</taxon>
        <taxon>Sar</taxon>
        <taxon>Alveolata</taxon>
        <taxon>Ciliophora</taxon>
        <taxon>Intramacronucleata</taxon>
        <taxon>Oligohymenophorea</taxon>
        <taxon>Scuticociliatia</taxon>
        <taxon>Philasterida</taxon>
        <taxon>Pseudocohnilembidae</taxon>
        <taxon>Pseudocohnilembus</taxon>
    </lineage>
</organism>